<comment type="caution">
    <text evidence="3">The sequence shown here is derived from an EMBL/GenBank/DDBJ whole genome shotgun (WGS) entry which is preliminary data.</text>
</comment>
<feature type="region of interest" description="Disordered" evidence="1">
    <location>
        <begin position="1"/>
        <end position="34"/>
    </location>
</feature>
<evidence type="ECO:0000259" key="2">
    <source>
        <dbReference type="Pfam" id="PF14111"/>
    </source>
</evidence>
<evidence type="ECO:0000313" key="4">
    <source>
        <dbReference type="Proteomes" id="UP000824120"/>
    </source>
</evidence>
<dbReference type="Pfam" id="PF14111">
    <property type="entry name" value="DUF4283"/>
    <property type="match status" value="1"/>
</dbReference>
<dbReference type="InterPro" id="IPR025558">
    <property type="entry name" value="DUF4283"/>
</dbReference>
<dbReference type="Proteomes" id="UP000824120">
    <property type="component" value="Chromosome 12"/>
</dbReference>
<dbReference type="InterPro" id="IPR040256">
    <property type="entry name" value="At4g02000-like"/>
</dbReference>
<dbReference type="AlphaFoldDB" id="A0A9J5W879"/>
<dbReference type="PANTHER" id="PTHR31286">
    <property type="entry name" value="GLYCINE-RICH CELL WALL STRUCTURAL PROTEIN 1.8-LIKE"/>
    <property type="match status" value="1"/>
</dbReference>
<dbReference type="OrthoDB" id="1750606at2759"/>
<gene>
    <name evidence="3" type="ORF">H5410_061571</name>
</gene>
<evidence type="ECO:0000256" key="1">
    <source>
        <dbReference type="SAM" id="MobiDB-lite"/>
    </source>
</evidence>
<name>A0A9J5W879_SOLCO</name>
<feature type="domain" description="DUF4283" evidence="2">
    <location>
        <begin position="84"/>
        <end position="165"/>
    </location>
</feature>
<organism evidence="3 4">
    <name type="scientific">Solanum commersonii</name>
    <name type="common">Commerson's wild potato</name>
    <name type="synonym">Commerson's nightshade</name>
    <dbReference type="NCBI Taxonomy" id="4109"/>
    <lineage>
        <taxon>Eukaryota</taxon>
        <taxon>Viridiplantae</taxon>
        <taxon>Streptophyta</taxon>
        <taxon>Embryophyta</taxon>
        <taxon>Tracheophyta</taxon>
        <taxon>Spermatophyta</taxon>
        <taxon>Magnoliopsida</taxon>
        <taxon>eudicotyledons</taxon>
        <taxon>Gunneridae</taxon>
        <taxon>Pentapetalae</taxon>
        <taxon>asterids</taxon>
        <taxon>lamiids</taxon>
        <taxon>Solanales</taxon>
        <taxon>Solanaceae</taxon>
        <taxon>Solanoideae</taxon>
        <taxon>Solaneae</taxon>
        <taxon>Solanum</taxon>
    </lineage>
</organism>
<protein>
    <recommendedName>
        <fullName evidence="2">DUF4283 domain-containing protein</fullName>
    </recommendedName>
</protein>
<sequence length="214" mass="24574">MSTILYNPIHTSKPPEPPDPPDSPTVMEEDTPQPSSFREILLNKSIIVNHTYQQLATAGDEGVDTSPGPIILSIEGKERIYLPWKNSIIVKLFGRKISYNYLKTKLTELWRPIEPLILIDLGCDLFIAKFNKIENANKVLHEGPWFVVGNFLSVRRWEPTFVPQEATDSHTAIWVRLPQLHTEFYNQKILEKIRRKLGRLLKIDTYTSAALQGR</sequence>
<feature type="compositionally biased region" description="Pro residues" evidence="1">
    <location>
        <begin position="14"/>
        <end position="23"/>
    </location>
</feature>
<dbReference type="PANTHER" id="PTHR31286:SF99">
    <property type="entry name" value="DUF4283 DOMAIN-CONTAINING PROTEIN"/>
    <property type="match status" value="1"/>
</dbReference>
<evidence type="ECO:0000313" key="3">
    <source>
        <dbReference type="EMBL" id="KAG5571805.1"/>
    </source>
</evidence>
<keyword evidence="4" id="KW-1185">Reference proteome</keyword>
<proteinExistence type="predicted"/>
<accession>A0A9J5W879</accession>
<reference evidence="3 4" key="1">
    <citation type="submission" date="2020-09" db="EMBL/GenBank/DDBJ databases">
        <title>De no assembly of potato wild relative species, Solanum commersonii.</title>
        <authorList>
            <person name="Cho K."/>
        </authorList>
    </citation>
    <scope>NUCLEOTIDE SEQUENCE [LARGE SCALE GENOMIC DNA]</scope>
    <source>
        <strain evidence="3">LZ3.2</strain>
        <tissue evidence="3">Leaf</tissue>
    </source>
</reference>
<dbReference type="EMBL" id="JACXVP010000012">
    <property type="protein sequence ID" value="KAG5571805.1"/>
    <property type="molecule type" value="Genomic_DNA"/>
</dbReference>